<feature type="transmembrane region" description="Helical" evidence="6">
    <location>
        <begin position="169"/>
        <end position="189"/>
    </location>
</feature>
<gene>
    <name evidence="8" type="ORF">F8566_03380</name>
</gene>
<dbReference type="AlphaFoldDB" id="A0A6H9Z923"/>
<dbReference type="GO" id="GO:0016020">
    <property type="term" value="C:membrane"/>
    <property type="evidence" value="ECO:0007669"/>
    <property type="project" value="UniProtKB-SubCell"/>
</dbReference>
<evidence type="ECO:0000259" key="7">
    <source>
        <dbReference type="Pfam" id="PF14378"/>
    </source>
</evidence>
<dbReference type="EMBL" id="WBMT01000001">
    <property type="protein sequence ID" value="KAB2352816.1"/>
    <property type="molecule type" value="Genomic_DNA"/>
</dbReference>
<name>A0A6H9Z923_9ACTN</name>
<evidence type="ECO:0000256" key="1">
    <source>
        <dbReference type="ARBA" id="ARBA00004141"/>
    </source>
</evidence>
<keyword evidence="4 6" id="KW-0472">Membrane</keyword>
<keyword evidence="2 6" id="KW-0812">Transmembrane</keyword>
<evidence type="ECO:0000313" key="9">
    <source>
        <dbReference type="Proteomes" id="UP000468735"/>
    </source>
</evidence>
<dbReference type="Proteomes" id="UP000468735">
    <property type="component" value="Unassembled WGS sequence"/>
</dbReference>
<feature type="transmembrane region" description="Helical" evidence="6">
    <location>
        <begin position="117"/>
        <end position="135"/>
    </location>
</feature>
<protein>
    <submittedName>
        <fullName evidence="8">Inositol phosphorylceramide synthase</fullName>
    </submittedName>
</protein>
<comment type="subcellular location">
    <subcellularLocation>
        <location evidence="1">Membrane</location>
        <topology evidence="1">Multi-pass membrane protein</topology>
    </subcellularLocation>
</comment>
<dbReference type="PANTHER" id="PTHR31310">
    <property type="match status" value="1"/>
</dbReference>
<dbReference type="Pfam" id="PF14378">
    <property type="entry name" value="PAP2_3"/>
    <property type="match status" value="1"/>
</dbReference>
<keyword evidence="3 6" id="KW-1133">Transmembrane helix</keyword>
<evidence type="ECO:0000313" key="8">
    <source>
        <dbReference type="EMBL" id="KAB2352816.1"/>
    </source>
</evidence>
<evidence type="ECO:0000256" key="2">
    <source>
        <dbReference type="ARBA" id="ARBA00022692"/>
    </source>
</evidence>
<feature type="domain" description="Inositolphosphotransferase Aur1/Ipt1" evidence="7">
    <location>
        <begin position="54"/>
        <end position="233"/>
    </location>
</feature>
<dbReference type="InterPro" id="IPR052185">
    <property type="entry name" value="IPC_Synthase-Related"/>
</dbReference>
<organism evidence="8 9">
    <name type="scientific">Actinomadura rudentiformis</name>
    <dbReference type="NCBI Taxonomy" id="359158"/>
    <lineage>
        <taxon>Bacteria</taxon>
        <taxon>Bacillati</taxon>
        <taxon>Actinomycetota</taxon>
        <taxon>Actinomycetes</taxon>
        <taxon>Streptosporangiales</taxon>
        <taxon>Thermomonosporaceae</taxon>
        <taxon>Actinomadura</taxon>
    </lineage>
</organism>
<evidence type="ECO:0000256" key="4">
    <source>
        <dbReference type="ARBA" id="ARBA00023136"/>
    </source>
</evidence>
<feature type="transmembrane region" description="Helical" evidence="6">
    <location>
        <begin position="87"/>
        <end position="105"/>
    </location>
</feature>
<evidence type="ECO:0000256" key="3">
    <source>
        <dbReference type="ARBA" id="ARBA00022989"/>
    </source>
</evidence>
<keyword evidence="9" id="KW-1185">Reference proteome</keyword>
<feature type="transmembrane region" description="Helical" evidence="6">
    <location>
        <begin position="196"/>
        <end position="212"/>
    </location>
</feature>
<comment type="caution">
    <text evidence="8">The sequence shown here is derived from an EMBL/GenBank/DDBJ whole genome shotgun (WGS) entry which is preliminary data.</text>
</comment>
<feature type="region of interest" description="Disordered" evidence="5">
    <location>
        <begin position="252"/>
        <end position="289"/>
    </location>
</feature>
<evidence type="ECO:0000256" key="5">
    <source>
        <dbReference type="SAM" id="MobiDB-lite"/>
    </source>
</evidence>
<sequence>MHPWPRRSPWFRPSGGRPRPIRELLLVAVLFGAYKLGRVLADGRVAEAFDNAHGIWDLERSLRLPSELDVQQALLHNDVLVHAANSYYAYAHFPATAAFLLWIYLRRPAYYRWIRWVLVTLTAAGLVLHLFLPLAPPRMLTGTGLIDTGAIFGPAVYGAPQTDTLANQYAAMPSLHIGWAIILATGLIVSTRDRWRWWWIAHPVITVAVVVATANHYWLDGIVVGALLAVVLLVIRPPVTVRLPVTVPTAPAGPRPVSVSTGRGSRAAPVASPEPDRPLAAPRPPAPLG</sequence>
<reference evidence="8 9" key="1">
    <citation type="submission" date="2019-09" db="EMBL/GenBank/DDBJ databases">
        <title>Actinomadura physcomitrii sp. nov., a novel actinomycete isolated from moss [Physcomitrium sphaericum (Ludw) Fuernr].</title>
        <authorList>
            <person name="Zhuang X."/>
            <person name="Liu C."/>
        </authorList>
    </citation>
    <scope>NUCLEOTIDE SEQUENCE [LARGE SCALE GENOMIC DNA]</scope>
    <source>
        <strain evidence="8 9">HMC1</strain>
    </source>
</reference>
<feature type="transmembrane region" description="Helical" evidence="6">
    <location>
        <begin position="218"/>
        <end position="235"/>
    </location>
</feature>
<dbReference type="PANTHER" id="PTHR31310:SF7">
    <property type="entry name" value="PA-PHOSPHATASE RELATED-FAMILY PROTEIN DDB_G0268928"/>
    <property type="match status" value="1"/>
</dbReference>
<accession>A0A6H9Z923</accession>
<proteinExistence type="predicted"/>
<evidence type="ECO:0000256" key="6">
    <source>
        <dbReference type="SAM" id="Phobius"/>
    </source>
</evidence>
<dbReference type="InterPro" id="IPR026841">
    <property type="entry name" value="Aur1/Ipt1"/>
</dbReference>
<dbReference type="CDD" id="cd03386">
    <property type="entry name" value="PAP2_Aur1_like"/>
    <property type="match status" value="1"/>
</dbReference>
<dbReference type="OrthoDB" id="5241565at2"/>